<evidence type="ECO:0000313" key="6">
    <source>
        <dbReference type="Proteomes" id="UP000027059"/>
    </source>
</evidence>
<comment type="similarity">
    <text evidence="3">Belongs to the pyridoxal phosphate-binding protein YggS/PROSC family.</text>
</comment>
<dbReference type="PANTHER" id="PTHR10146:SF14">
    <property type="entry name" value="PYRIDOXAL PHOSPHATE HOMEOSTASIS PROTEIN"/>
    <property type="match status" value="1"/>
</dbReference>
<dbReference type="KEGG" id="lfp:Y981_03720"/>
<evidence type="ECO:0000256" key="3">
    <source>
        <dbReference type="RuleBase" id="RU004514"/>
    </source>
</evidence>
<dbReference type="Proteomes" id="UP000027059">
    <property type="component" value="Chromosome"/>
</dbReference>
<dbReference type="HOGENOM" id="CLU_059988_1_0_0"/>
<dbReference type="InterPro" id="IPR029066">
    <property type="entry name" value="PLP-binding_barrel"/>
</dbReference>
<dbReference type="AlphaFoldDB" id="A0A059Y251"/>
<dbReference type="SUPFAM" id="SSF51419">
    <property type="entry name" value="PLP-binding barrel"/>
    <property type="match status" value="1"/>
</dbReference>
<dbReference type="EMBL" id="CP007243">
    <property type="protein sequence ID" value="AIA31567.1"/>
    <property type="molecule type" value="Genomic_DNA"/>
</dbReference>
<dbReference type="PANTHER" id="PTHR10146">
    <property type="entry name" value="PROLINE SYNTHETASE CO-TRANSCRIBED BACTERIAL HOMOLOG PROTEIN"/>
    <property type="match status" value="1"/>
</dbReference>
<dbReference type="Gene3D" id="3.20.20.10">
    <property type="entry name" value="Alanine racemase"/>
    <property type="match status" value="1"/>
</dbReference>
<evidence type="ECO:0000259" key="4">
    <source>
        <dbReference type="Pfam" id="PF01168"/>
    </source>
</evidence>
<name>A0A059Y251_9BACT</name>
<proteinExistence type="inferred from homology"/>
<keyword evidence="1 2" id="KW-0663">Pyridoxal phosphate</keyword>
<sequence length="230" mass="25975">MDARIAVFRDRFDRLKRDIAIKARSNGFSHEIRIVGVTKGRSDEDALALFTAGVDHLAENRWEFLSGRADLCLSGRSPLWHFIGALQRRSLRQNYRPVYSVDTVDRPSVLPVLARLAEQAKVRQNILVELDLTGLPGRSGVREDNLDSLLKECSGWPELEVKGFLVMGPPPEDRAFSRQVFRRGRALFERFFSGNDHVLSMGMSEDYSEAVAEGSTEVRIGRYFFGEAGE</sequence>
<dbReference type="InterPro" id="IPR001608">
    <property type="entry name" value="Ala_racemase_N"/>
</dbReference>
<dbReference type="GO" id="GO:0030170">
    <property type="term" value="F:pyridoxal phosphate binding"/>
    <property type="evidence" value="ECO:0007669"/>
    <property type="project" value="InterPro"/>
</dbReference>
<evidence type="ECO:0000256" key="2">
    <source>
        <dbReference type="PIRSR" id="PIRSR004848-1"/>
    </source>
</evidence>
<dbReference type="OrthoDB" id="9804072at2"/>
<feature type="modified residue" description="N6-(pyridoxal phosphate)lysine" evidence="2">
    <location>
        <position position="39"/>
    </location>
</feature>
<dbReference type="Pfam" id="PF01168">
    <property type="entry name" value="Ala_racemase_N"/>
    <property type="match status" value="1"/>
</dbReference>
<evidence type="ECO:0000256" key="1">
    <source>
        <dbReference type="ARBA" id="ARBA00022898"/>
    </source>
</evidence>
<dbReference type="RefSeq" id="WP_014960592.1">
    <property type="nucleotide sequence ID" value="NZ_CP007243.1"/>
</dbReference>
<dbReference type="InterPro" id="IPR011078">
    <property type="entry name" value="PyrdxlP_homeostasis"/>
</dbReference>
<protein>
    <recommendedName>
        <fullName evidence="4">Alanine racemase N-terminal domain-containing protein</fullName>
    </recommendedName>
</protein>
<reference evidence="5 6" key="2">
    <citation type="journal article" date="2015" name="Biomed. Res. Int.">
        <title>Effects of Arsenite Resistance on the Growth and Functional Gene Expression of Leptospirillum ferriphilum and Acidithiobacillus thiooxidans in Pure Culture and Coculture.</title>
        <authorList>
            <person name="Jiang H."/>
            <person name="Liang Y."/>
            <person name="Yin H."/>
            <person name="Xiao Y."/>
            <person name="Guo X."/>
            <person name="Xu Y."/>
            <person name="Hu Q."/>
            <person name="Liu H."/>
            <person name="Liu X."/>
        </authorList>
    </citation>
    <scope>NUCLEOTIDE SEQUENCE [LARGE SCALE GENOMIC DNA]</scope>
    <source>
        <strain evidence="5 6">YSK</strain>
    </source>
</reference>
<evidence type="ECO:0000313" key="5">
    <source>
        <dbReference type="EMBL" id="AIA31567.1"/>
    </source>
</evidence>
<comment type="cofactor">
    <cofactor evidence="2">
        <name>pyridoxal 5'-phosphate</name>
        <dbReference type="ChEBI" id="CHEBI:597326"/>
    </cofactor>
</comment>
<organism evidence="5 6">
    <name type="scientific">Leptospirillum ferriphilum YSK</name>
    <dbReference type="NCBI Taxonomy" id="1441628"/>
    <lineage>
        <taxon>Bacteria</taxon>
        <taxon>Pseudomonadati</taxon>
        <taxon>Nitrospirota</taxon>
        <taxon>Nitrospiria</taxon>
        <taxon>Nitrospirales</taxon>
        <taxon>Nitrospiraceae</taxon>
        <taxon>Leptospirillum</taxon>
    </lineage>
</organism>
<reference evidence="6" key="1">
    <citation type="submission" date="2014-02" db="EMBL/GenBank/DDBJ databases">
        <title>Complete genome sequence and comparative genomic analysis of the nitrogen-fixing bacterium Leptospirillum ferriphilum YSK.</title>
        <authorList>
            <person name="Guo X."/>
            <person name="Yin H."/>
            <person name="Liang Y."/>
            <person name="Hu Q."/>
            <person name="Ma L."/>
            <person name="Xiao Y."/>
            <person name="Zhang X."/>
            <person name="Qiu G."/>
            <person name="Liu X."/>
        </authorList>
    </citation>
    <scope>NUCLEOTIDE SEQUENCE [LARGE SCALE GENOMIC DNA]</scope>
    <source>
        <strain evidence="6">YSK</strain>
    </source>
</reference>
<gene>
    <name evidence="5" type="ORF">Y981_03720</name>
</gene>
<dbReference type="CDD" id="cd00635">
    <property type="entry name" value="PLPDE_III_YBL036c_like"/>
    <property type="match status" value="1"/>
</dbReference>
<dbReference type="PIRSF" id="PIRSF004848">
    <property type="entry name" value="YBL036c_PLPDEIII"/>
    <property type="match status" value="1"/>
</dbReference>
<accession>A0A059Y251</accession>
<keyword evidence="6" id="KW-1185">Reference proteome</keyword>
<feature type="domain" description="Alanine racemase N-terminal" evidence="4">
    <location>
        <begin position="49"/>
        <end position="227"/>
    </location>
</feature>